<dbReference type="EMBL" id="QXRZ01000004">
    <property type="protein sequence ID" value="RIL42931.1"/>
    <property type="molecule type" value="Genomic_DNA"/>
</dbReference>
<evidence type="ECO:0000313" key="2">
    <source>
        <dbReference type="Proteomes" id="UP000283576"/>
    </source>
</evidence>
<dbReference type="AlphaFoldDB" id="A0A418HP41"/>
<dbReference type="RefSeq" id="WP_107512452.1">
    <property type="nucleotide sequence ID" value="NZ_JANILE010000004.1"/>
</dbReference>
<dbReference type="Proteomes" id="UP000283576">
    <property type="component" value="Unassembled WGS sequence"/>
</dbReference>
<sequence length="387" mass="44395">MSIFDRIMGRNEAIEFSYDFELLRETSHKAYIKRWALDTCINHIARTISQTKFEIIENGKKDSNSTTHYKLNVRPNTDESAATFWQKVIRKLIYDNEVLIVVTDTKDLIIADDFYRDEYALYDDIFEHVIVGEYEFERTFKMSDVIYLEYNNESITEMLYGLFSDYGDIFGRLITANLMNNQIRATLSMDANTPLTNASNDDMQKFINKAYKAFESNDIAIVPVQKGYKYEEHTSSNSAKTSSQIDDLAKVPNQLLSYVARNLGIPVGLINGETADIEAMTNNYMKFCIKPIIEKITDELNAKLFSERGYKEGKRIKAISIDQKGPLEVSEAVDKLIASGSFNRDEIRELTGYEPIGSEEMQKFIITKNYQTVDEETTDNEGGDLNE</sequence>
<comment type="caution">
    <text evidence="1">The sequence shown here is derived from an EMBL/GenBank/DDBJ whole genome shotgun (WGS) entry which is preliminary data.</text>
</comment>
<evidence type="ECO:0000313" key="1">
    <source>
        <dbReference type="EMBL" id="RIL42931.1"/>
    </source>
</evidence>
<dbReference type="InterPro" id="IPR006944">
    <property type="entry name" value="Phage/GTA_portal"/>
</dbReference>
<organism evidence="1 2">
    <name type="scientific">Staphylococcus gallinarum</name>
    <dbReference type="NCBI Taxonomy" id="1293"/>
    <lineage>
        <taxon>Bacteria</taxon>
        <taxon>Bacillati</taxon>
        <taxon>Bacillota</taxon>
        <taxon>Bacilli</taxon>
        <taxon>Bacillales</taxon>
        <taxon>Staphylococcaceae</taxon>
        <taxon>Staphylococcus</taxon>
    </lineage>
</organism>
<dbReference type="InterPro" id="IPR006427">
    <property type="entry name" value="Portal_HK97"/>
</dbReference>
<gene>
    <name evidence="1" type="ORF">BUZ01_08730</name>
</gene>
<reference evidence="1 2" key="1">
    <citation type="journal article" date="2016" name="Front. Microbiol.">
        <title>Comprehensive Phylogenetic Analysis of Bovine Non-aureus Staphylococci Species Based on Whole-Genome Sequencing.</title>
        <authorList>
            <person name="Naushad S."/>
            <person name="Barkema H.W."/>
            <person name="Luby C."/>
            <person name="Condas L.A."/>
            <person name="Nobrega D.B."/>
            <person name="Carson D.A."/>
            <person name="De Buck J."/>
        </authorList>
    </citation>
    <scope>NUCLEOTIDE SEQUENCE [LARGE SCALE GENOMIC DNA]</scope>
    <source>
        <strain evidence="1 2">SNUC 1388</strain>
    </source>
</reference>
<accession>A0A418HP41</accession>
<proteinExistence type="predicted"/>
<dbReference type="Pfam" id="PF04860">
    <property type="entry name" value="Phage_portal"/>
    <property type="match status" value="1"/>
</dbReference>
<dbReference type="NCBIfam" id="TIGR01537">
    <property type="entry name" value="portal_HK97"/>
    <property type="match status" value="1"/>
</dbReference>
<protein>
    <submittedName>
        <fullName evidence="1">Phage portal protein</fullName>
    </submittedName>
</protein>
<name>A0A418HP41_STAGA</name>